<feature type="transmembrane region" description="Helical" evidence="1">
    <location>
        <begin position="209"/>
        <end position="235"/>
    </location>
</feature>
<organism evidence="2 3">
    <name type="scientific">Novosphingobium pituita</name>
    <dbReference type="NCBI Taxonomy" id="3056842"/>
    <lineage>
        <taxon>Bacteria</taxon>
        <taxon>Pseudomonadati</taxon>
        <taxon>Pseudomonadota</taxon>
        <taxon>Alphaproteobacteria</taxon>
        <taxon>Sphingomonadales</taxon>
        <taxon>Sphingomonadaceae</taxon>
        <taxon>Novosphingobium</taxon>
    </lineage>
</organism>
<keyword evidence="1" id="KW-0472">Membrane</keyword>
<feature type="transmembrane region" description="Helical" evidence="1">
    <location>
        <begin position="31"/>
        <end position="52"/>
    </location>
</feature>
<accession>A0ABQ6P6N6</accession>
<evidence type="ECO:0000256" key="1">
    <source>
        <dbReference type="SAM" id="Phobius"/>
    </source>
</evidence>
<gene>
    <name evidence="2" type="ORF">NUTIK01_16900</name>
</gene>
<feature type="transmembrane region" description="Helical" evidence="1">
    <location>
        <begin position="350"/>
        <end position="377"/>
    </location>
</feature>
<keyword evidence="1" id="KW-0812">Transmembrane</keyword>
<feature type="transmembrane region" description="Helical" evidence="1">
    <location>
        <begin position="131"/>
        <end position="152"/>
    </location>
</feature>
<reference evidence="2 3" key="1">
    <citation type="submission" date="2023-06" db="EMBL/GenBank/DDBJ databases">
        <title>Draft genome sequence of Novosphingobium sp. strain IK01.</title>
        <authorList>
            <person name="Hatamoto M."/>
            <person name="Ikarashi T."/>
            <person name="Yamaguchi T."/>
        </authorList>
    </citation>
    <scope>NUCLEOTIDE SEQUENCE [LARGE SCALE GENOMIC DNA]</scope>
    <source>
        <strain evidence="2 3">IK01</strain>
    </source>
</reference>
<dbReference type="RefSeq" id="WP_317974647.1">
    <property type="nucleotide sequence ID" value="NZ_BTFW01000001.1"/>
</dbReference>
<feature type="transmembrane region" description="Helical" evidence="1">
    <location>
        <begin position="241"/>
        <end position="261"/>
    </location>
</feature>
<dbReference type="EMBL" id="BTFW01000001">
    <property type="protein sequence ID" value="GMM60913.1"/>
    <property type="molecule type" value="Genomic_DNA"/>
</dbReference>
<comment type="caution">
    <text evidence="2">The sequence shown here is derived from an EMBL/GenBank/DDBJ whole genome shotgun (WGS) entry which is preliminary data.</text>
</comment>
<keyword evidence="3" id="KW-1185">Reference proteome</keyword>
<evidence type="ECO:0000313" key="3">
    <source>
        <dbReference type="Proteomes" id="UP001187221"/>
    </source>
</evidence>
<feature type="transmembrane region" description="Helical" evidence="1">
    <location>
        <begin position="183"/>
        <end position="200"/>
    </location>
</feature>
<name>A0ABQ6P6N6_9SPHN</name>
<proteinExistence type="predicted"/>
<dbReference type="Proteomes" id="UP001187221">
    <property type="component" value="Unassembled WGS sequence"/>
</dbReference>
<sequence>MRSQLPVIGLCLLITFNVAIPKGGIKVSDLPLTWGYLLLLAMTPFAGIGLLGRRNISHAPLIQAFACFLPAAVLIMAKAFLYHLPTQVWAVYMTVFGVLTSAILITLAPYLEDVPAETLGTFLRYAMRFTVLWGLMNFVLHIVTGLFIEIPYVTVNAADVGEIFSKMNNRSGMMKLVSTFNNGNIYGVCMVIMTPMYLLFEKNRIFTGLLFVALVCTLSRTVWFGMVGMGLLMILGGQIRLANPLVWLGLAAGILGVIALMPMMGWTPDKLVDTNLGGRSAYFDTFDFTLLGADHMRVPEMVYFGFAQSFGMLGMLFPLAAMAFAPAYALLNWATLSPLRRAAAIGAASYLIAALIDGAFILPPTFVLFLFASAMVYRRGLHPDARLPMGPAISLDRLHPTLLQPVMAGRLASSRLPVQ</sequence>
<feature type="transmembrane region" description="Helical" evidence="1">
    <location>
        <begin position="89"/>
        <end position="111"/>
    </location>
</feature>
<feature type="transmembrane region" description="Helical" evidence="1">
    <location>
        <begin position="302"/>
        <end position="330"/>
    </location>
</feature>
<feature type="transmembrane region" description="Helical" evidence="1">
    <location>
        <begin position="64"/>
        <end position="83"/>
    </location>
</feature>
<protein>
    <submittedName>
        <fullName evidence="2">Uncharacterized protein</fullName>
    </submittedName>
</protein>
<evidence type="ECO:0000313" key="2">
    <source>
        <dbReference type="EMBL" id="GMM60913.1"/>
    </source>
</evidence>
<keyword evidence="1" id="KW-1133">Transmembrane helix</keyword>